<evidence type="ECO:0000259" key="10">
    <source>
        <dbReference type="Pfam" id="PF00924"/>
    </source>
</evidence>
<feature type="transmembrane region" description="Helical" evidence="8">
    <location>
        <begin position="423"/>
        <end position="440"/>
    </location>
</feature>
<feature type="transmembrane region" description="Helical" evidence="8">
    <location>
        <begin position="206"/>
        <end position="224"/>
    </location>
</feature>
<feature type="signal peptide" evidence="9">
    <location>
        <begin position="1"/>
        <end position="30"/>
    </location>
</feature>
<name>A0ABT2ZPF8_9RHOB</name>
<dbReference type="InterPro" id="IPR010920">
    <property type="entry name" value="LSM_dom_sf"/>
</dbReference>
<dbReference type="PANTHER" id="PTHR30347:SF1">
    <property type="entry name" value="MECHANOSENSITIVE CHANNEL MSCK"/>
    <property type="match status" value="1"/>
</dbReference>
<evidence type="ECO:0000256" key="9">
    <source>
        <dbReference type="SAM" id="SignalP"/>
    </source>
</evidence>
<dbReference type="Pfam" id="PF00924">
    <property type="entry name" value="MS_channel_2nd"/>
    <property type="match status" value="1"/>
</dbReference>
<feature type="transmembrane region" description="Helical" evidence="8">
    <location>
        <begin position="508"/>
        <end position="530"/>
    </location>
</feature>
<keyword evidence="3" id="KW-1003">Cell membrane</keyword>
<comment type="caution">
    <text evidence="13">The sequence shown here is derived from an EMBL/GenBank/DDBJ whole genome shotgun (WGS) entry which is preliminary data.</text>
</comment>
<dbReference type="PROSITE" id="PS01246">
    <property type="entry name" value="UPF0003"/>
    <property type="match status" value="1"/>
</dbReference>
<dbReference type="SUPFAM" id="SSF82689">
    <property type="entry name" value="Mechanosensitive channel protein MscS (YggB), C-terminal domain"/>
    <property type="match status" value="1"/>
</dbReference>
<feature type="transmembrane region" description="Helical" evidence="8">
    <location>
        <begin position="354"/>
        <end position="375"/>
    </location>
</feature>
<evidence type="ECO:0000256" key="8">
    <source>
        <dbReference type="SAM" id="Phobius"/>
    </source>
</evidence>
<accession>A0ABT2ZPF8</accession>
<reference evidence="13 14" key="1">
    <citation type="submission" date="2022-10" db="EMBL/GenBank/DDBJ databases">
        <title>Defluviimonas sp. nov., isolated from ocean surface sediments.</title>
        <authorList>
            <person name="He W."/>
            <person name="Wang L."/>
            <person name="Zhang D.-F."/>
        </authorList>
    </citation>
    <scope>NUCLEOTIDE SEQUENCE [LARGE SCALE GENOMIC DNA]</scope>
    <source>
        <strain evidence="13 14">WL0050</strain>
    </source>
</reference>
<feature type="transmembrane region" description="Helical" evidence="8">
    <location>
        <begin position="580"/>
        <end position="609"/>
    </location>
</feature>
<proteinExistence type="inferred from homology"/>
<evidence type="ECO:0000256" key="7">
    <source>
        <dbReference type="SAM" id="MobiDB-lite"/>
    </source>
</evidence>
<dbReference type="InterPro" id="IPR023408">
    <property type="entry name" value="MscS_beta-dom_sf"/>
</dbReference>
<feature type="transmembrane region" description="Helical" evidence="8">
    <location>
        <begin position="281"/>
        <end position="304"/>
    </location>
</feature>
<dbReference type="EMBL" id="JAOWKZ010000003">
    <property type="protein sequence ID" value="MCV2872860.1"/>
    <property type="molecule type" value="Genomic_DNA"/>
</dbReference>
<dbReference type="InterPro" id="IPR011014">
    <property type="entry name" value="MscS_channel_TM-2"/>
</dbReference>
<dbReference type="InterPro" id="IPR022249">
    <property type="entry name" value="DUF3772"/>
</dbReference>
<evidence type="ECO:0000256" key="3">
    <source>
        <dbReference type="ARBA" id="ARBA00022475"/>
    </source>
</evidence>
<dbReference type="Pfam" id="PF21082">
    <property type="entry name" value="MS_channel_3rd"/>
    <property type="match status" value="1"/>
</dbReference>
<dbReference type="InterPro" id="IPR006685">
    <property type="entry name" value="MscS_channel_2nd"/>
</dbReference>
<keyword evidence="6 8" id="KW-0472">Membrane</keyword>
<dbReference type="InterPro" id="IPR049278">
    <property type="entry name" value="MS_channel_C"/>
</dbReference>
<evidence type="ECO:0000313" key="13">
    <source>
        <dbReference type="EMBL" id="MCV2872860.1"/>
    </source>
</evidence>
<dbReference type="Proteomes" id="UP001652564">
    <property type="component" value="Unassembled WGS sequence"/>
</dbReference>
<evidence type="ECO:0000259" key="12">
    <source>
        <dbReference type="Pfam" id="PF21082"/>
    </source>
</evidence>
<feature type="transmembrane region" description="Helical" evidence="8">
    <location>
        <begin position="461"/>
        <end position="485"/>
    </location>
</feature>
<feature type="transmembrane region" description="Helical" evidence="8">
    <location>
        <begin position="551"/>
        <end position="574"/>
    </location>
</feature>
<dbReference type="SUPFAM" id="SSF82861">
    <property type="entry name" value="Mechanosensitive channel protein MscS (YggB), transmembrane region"/>
    <property type="match status" value="1"/>
</dbReference>
<protein>
    <submittedName>
        <fullName evidence="13">DUF3772 domain-containing protein</fullName>
    </submittedName>
</protein>
<dbReference type="PANTHER" id="PTHR30347">
    <property type="entry name" value="POTASSIUM CHANNEL RELATED"/>
    <property type="match status" value="1"/>
</dbReference>
<dbReference type="Gene3D" id="2.30.30.60">
    <property type="match status" value="1"/>
</dbReference>
<organism evidence="13 14">
    <name type="scientific">Albidovulum litorale</name>
    <dbReference type="NCBI Taxonomy" id="2984134"/>
    <lineage>
        <taxon>Bacteria</taxon>
        <taxon>Pseudomonadati</taxon>
        <taxon>Pseudomonadota</taxon>
        <taxon>Alphaproteobacteria</taxon>
        <taxon>Rhodobacterales</taxon>
        <taxon>Paracoccaceae</taxon>
        <taxon>Albidovulum</taxon>
    </lineage>
</organism>
<feature type="chain" id="PRO_5047097432" evidence="9">
    <location>
        <begin position="31"/>
        <end position="807"/>
    </location>
</feature>
<dbReference type="RefSeq" id="WP_263740085.1">
    <property type="nucleotide sequence ID" value="NZ_JAOWKZ010000003.1"/>
</dbReference>
<evidence type="ECO:0000259" key="11">
    <source>
        <dbReference type="Pfam" id="PF12607"/>
    </source>
</evidence>
<evidence type="ECO:0000256" key="2">
    <source>
        <dbReference type="ARBA" id="ARBA00008017"/>
    </source>
</evidence>
<dbReference type="Gene3D" id="1.10.287.1260">
    <property type="match status" value="1"/>
</dbReference>
<evidence type="ECO:0000256" key="6">
    <source>
        <dbReference type="ARBA" id="ARBA00023136"/>
    </source>
</evidence>
<gene>
    <name evidence="13" type="ORF">OEZ71_11205</name>
</gene>
<feature type="domain" description="Mechanosensitive ion channel MscS C-terminal" evidence="12">
    <location>
        <begin position="672"/>
        <end position="753"/>
    </location>
</feature>
<keyword evidence="14" id="KW-1185">Reference proteome</keyword>
<feature type="transmembrane region" description="Helical" evidence="8">
    <location>
        <begin position="245"/>
        <end position="269"/>
    </location>
</feature>
<dbReference type="InterPro" id="IPR011066">
    <property type="entry name" value="MscS_channel_C_sf"/>
</dbReference>
<evidence type="ECO:0000256" key="1">
    <source>
        <dbReference type="ARBA" id="ARBA00004651"/>
    </source>
</evidence>
<keyword evidence="4 8" id="KW-0812">Transmembrane</keyword>
<comment type="subcellular location">
    <subcellularLocation>
        <location evidence="1">Cell membrane</location>
        <topology evidence="1">Multi-pass membrane protein</topology>
    </subcellularLocation>
</comment>
<dbReference type="Pfam" id="PF12607">
    <property type="entry name" value="DUF3772"/>
    <property type="match status" value="1"/>
</dbReference>
<feature type="domain" description="Mechanosensitive ion channel MscS" evidence="10">
    <location>
        <begin position="596"/>
        <end position="663"/>
    </location>
</feature>
<evidence type="ECO:0000256" key="4">
    <source>
        <dbReference type="ARBA" id="ARBA00022692"/>
    </source>
</evidence>
<dbReference type="InterPro" id="IPR052702">
    <property type="entry name" value="MscS-like_channel"/>
</dbReference>
<keyword evidence="9" id="KW-0732">Signal</keyword>
<evidence type="ECO:0000313" key="14">
    <source>
        <dbReference type="Proteomes" id="UP001652564"/>
    </source>
</evidence>
<dbReference type="InterPro" id="IPR006686">
    <property type="entry name" value="MscS_channel_CS"/>
</dbReference>
<evidence type="ECO:0000256" key="5">
    <source>
        <dbReference type="ARBA" id="ARBA00022989"/>
    </source>
</evidence>
<feature type="region of interest" description="Disordered" evidence="7">
    <location>
        <begin position="766"/>
        <end position="807"/>
    </location>
</feature>
<feature type="domain" description="DUF3772" evidence="11">
    <location>
        <begin position="132"/>
        <end position="190"/>
    </location>
</feature>
<dbReference type="Gene3D" id="3.30.70.100">
    <property type="match status" value="1"/>
</dbReference>
<feature type="transmembrane region" description="Helical" evidence="8">
    <location>
        <begin position="396"/>
        <end position="417"/>
    </location>
</feature>
<sequence length="807" mass="86622">MQVLRFLLLATSLFIAAPAVLTYSVMPVAAQDVQAPDYTAWEKQAKTAEQTLADDRASNKALEQLRADLVEWRAKFTAAQGINAAPIETLKNQIAALGPAPTEDAPDAPEIAKRRAELNDQLAKLQAPGLAAVEAHSRAEGLIRQIDARIRARQATELLRLSPSPANPANWPAGWAVLQQGIKTLSAETTEAWSNPTRRAELKDNLPAIVFYLLVAAVLVLRGPGFMERMTTRLLTGVSMRARNIAAAVVSLGQVIVPILGTIFLVLAIKASGMTGIRSGALIDALPGAAYAFFFARWIASWLFRVDGSYAPLSERASEARFHTNLIGLVSALEIFRTAFITEVRPPLSMAAQAVWAAPLVCVVAVLLFRLGVLLRPRPSEGVSGAKEFRNKIMRLIGTATVAVSVVAPLLAVVGYVAAANALIWPAVGSLGLIGLILLLQRFATDSYVLVFHKGEDGREALAPVLISFVLTLLALPLFALIWGARTAELSETWTRFSEGVTIGDTQISPAAILALIVIFILGYAVTRLAQSALRSTILPRTELEKGVQNAIVSGVGYVGIFLAAIVAITGAGIDLSSLAIVAGALSVGIGFGLQNIVSNFVSGIILLIERPISEGDMIEVNGQFGTVRGISVRSTWIETFDRTDVIVPNADLVSGVVTNLTRTNLTGRLIIPVGVAYGTDTRKVQSILMEIAEAQPLVMVDPAPSVHFVAFGADSLNFEIRAILSDVNFKLDVQTEILHQINERFIAEGIEIPFAQRDLWIRNPEDLTGRKRAQPKPQPAQEPVRDHDGDDLSGVHNDPDAEGDDA</sequence>
<feature type="transmembrane region" description="Helical" evidence="8">
    <location>
        <begin position="325"/>
        <end position="342"/>
    </location>
</feature>
<comment type="similarity">
    <text evidence="2">Belongs to the MscS (TC 1.A.23) family.</text>
</comment>
<dbReference type="SUPFAM" id="SSF50182">
    <property type="entry name" value="Sm-like ribonucleoproteins"/>
    <property type="match status" value="1"/>
</dbReference>
<keyword evidence="5 8" id="KW-1133">Transmembrane helix</keyword>